<sequence>MADLPSARLRLNQPPFWSTGVDCFGPYTVKLGRRHEKRWGIVFKCLTTRCVHLDLLPSMDTDSFLLALRRFIARRGKPYKILCDRGTNFRGGEKELREAFEALEPALQEQLAEQCINFKFNPLLAPHFGGAWEREIKSVKASLQVVLKDHIVSEEVLSTILIVVEGILNSKPLGDLLGRRRWKHSQVLADYFWGQFTRRYLPSLQLRQKWRNSPPDLAVGQVVMVIDAQLPRALWLIGHVTRVFPSDDGKICSAEVDIKGSTYKRPVSKLIELPKMPDDRDSSPQ</sequence>
<dbReference type="EMBL" id="JAINUF010000008">
    <property type="protein sequence ID" value="KAJ8352093.1"/>
    <property type="molecule type" value="Genomic_DNA"/>
</dbReference>
<dbReference type="Pfam" id="PF18701">
    <property type="entry name" value="DUF5641"/>
    <property type="match status" value="1"/>
</dbReference>
<protein>
    <recommendedName>
        <fullName evidence="1">Integrase catalytic domain-containing protein</fullName>
    </recommendedName>
</protein>
<comment type="caution">
    <text evidence="2">The sequence shown here is derived from an EMBL/GenBank/DDBJ whole genome shotgun (WGS) entry which is preliminary data.</text>
</comment>
<dbReference type="OrthoDB" id="10056126at2759"/>
<dbReference type="Gene3D" id="3.30.420.10">
    <property type="entry name" value="Ribonuclease H-like superfamily/Ribonuclease H"/>
    <property type="match status" value="1"/>
</dbReference>
<dbReference type="GO" id="GO:0003676">
    <property type="term" value="F:nucleic acid binding"/>
    <property type="evidence" value="ECO:0007669"/>
    <property type="project" value="InterPro"/>
</dbReference>
<keyword evidence="3" id="KW-1185">Reference proteome</keyword>
<proteinExistence type="predicted"/>
<evidence type="ECO:0000313" key="3">
    <source>
        <dbReference type="Proteomes" id="UP001152622"/>
    </source>
</evidence>
<dbReference type="InterPro" id="IPR036397">
    <property type="entry name" value="RNaseH_sf"/>
</dbReference>
<dbReference type="SUPFAM" id="SSF53098">
    <property type="entry name" value="Ribonuclease H-like"/>
    <property type="match status" value="1"/>
</dbReference>
<dbReference type="InterPro" id="IPR040676">
    <property type="entry name" value="DUF5641"/>
</dbReference>
<dbReference type="PANTHER" id="PTHR47331:SF1">
    <property type="entry name" value="GAG-LIKE PROTEIN"/>
    <property type="match status" value="1"/>
</dbReference>
<dbReference type="PANTHER" id="PTHR47331">
    <property type="entry name" value="PHD-TYPE DOMAIN-CONTAINING PROTEIN"/>
    <property type="match status" value="1"/>
</dbReference>
<name>A0A9Q1F6N1_SYNKA</name>
<reference evidence="2" key="1">
    <citation type="journal article" date="2023" name="Science">
        <title>Genome structures resolve the early diversification of teleost fishes.</title>
        <authorList>
            <person name="Parey E."/>
            <person name="Louis A."/>
            <person name="Montfort J."/>
            <person name="Bouchez O."/>
            <person name="Roques C."/>
            <person name="Iampietro C."/>
            <person name="Lluch J."/>
            <person name="Castinel A."/>
            <person name="Donnadieu C."/>
            <person name="Desvignes T."/>
            <person name="Floi Bucao C."/>
            <person name="Jouanno E."/>
            <person name="Wen M."/>
            <person name="Mejri S."/>
            <person name="Dirks R."/>
            <person name="Jansen H."/>
            <person name="Henkel C."/>
            <person name="Chen W.J."/>
            <person name="Zahm M."/>
            <person name="Cabau C."/>
            <person name="Klopp C."/>
            <person name="Thompson A.W."/>
            <person name="Robinson-Rechavi M."/>
            <person name="Braasch I."/>
            <person name="Lecointre G."/>
            <person name="Bobe J."/>
            <person name="Postlethwait J.H."/>
            <person name="Berthelot C."/>
            <person name="Roest Crollius H."/>
            <person name="Guiguen Y."/>
        </authorList>
    </citation>
    <scope>NUCLEOTIDE SEQUENCE</scope>
    <source>
        <strain evidence="2">WJC10195</strain>
    </source>
</reference>
<dbReference type="AlphaFoldDB" id="A0A9Q1F6N1"/>
<dbReference type="Proteomes" id="UP001152622">
    <property type="component" value="Chromosome 8"/>
</dbReference>
<accession>A0A9Q1F6N1</accession>
<evidence type="ECO:0000259" key="1">
    <source>
        <dbReference type="PROSITE" id="PS50994"/>
    </source>
</evidence>
<gene>
    <name evidence="2" type="ORF">SKAU_G00235690</name>
</gene>
<dbReference type="InterPro" id="IPR012337">
    <property type="entry name" value="RNaseH-like_sf"/>
</dbReference>
<organism evidence="2 3">
    <name type="scientific">Synaphobranchus kaupii</name>
    <name type="common">Kaup's arrowtooth eel</name>
    <dbReference type="NCBI Taxonomy" id="118154"/>
    <lineage>
        <taxon>Eukaryota</taxon>
        <taxon>Metazoa</taxon>
        <taxon>Chordata</taxon>
        <taxon>Craniata</taxon>
        <taxon>Vertebrata</taxon>
        <taxon>Euteleostomi</taxon>
        <taxon>Actinopterygii</taxon>
        <taxon>Neopterygii</taxon>
        <taxon>Teleostei</taxon>
        <taxon>Anguilliformes</taxon>
        <taxon>Synaphobranchidae</taxon>
        <taxon>Synaphobranchus</taxon>
    </lineage>
</organism>
<dbReference type="GO" id="GO:0015074">
    <property type="term" value="P:DNA integration"/>
    <property type="evidence" value="ECO:0007669"/>
    <property type="project" value="InterPro"/>
</dbReference>
<evidence type="ECO:0000313" key="2">
    <source>
        <dbReference type="EMBL" id="KAJ8352093.1"/>
    </source>
</evidence>
<dbReference type="InterPro" id="IPR001584">
    <property type="entry name" value="Integrase_cat-core"/>
</dbReference>
<feature type="domain" description="Integrase catalytic" evidence="1">
    <location>
        <begin position="10"/>
        <end position="189"/>
    </location>
</feature>
<dbReference type="PROSITE" id="PS50994">
    <property type="entry name" value="INTEGRASE"/>
    <property type="match status" value="1"/>
</dbReference>